<evidence type="ECO:0000313" key="1">
    <source>
        <dbReference type="EMBL" id="MCB7386580.1"/>
    </source>
</evidence>
<organism evidence="1 2">
    <name type="scientific">Bariatricus massiliensis</name>
    <dbReference type="NCBI Taxonomy" id="1745713"/>
    <lineage>
        <taxon>Bacteria</taxon>
        <taxon>Bacillati</taxon>
        <taxon>Bacillota</taxon>
        <taxon>Clostridia</taxon>
        <taxon>Lachnospirales</taxon>
        <taxon>Lachnospiraceae</taxon>
        <taxon>Bariatricus</taxon>
    </lineage>
</organism>
<dbReference type="RefSeq" id="WP_066736662.1">
    <property type="nucleotide sequence ID" value="NZ_JAJCIQ010000002.1"/>
</dbReference>
<keyword evidence="2" id="KW-1185">Reference proteome</keyword>
<reference evidence="1 2" key="1">
    <citation type="submission" date="2021-10" db="EMBL/GenBank/DDBJ databases">
        <title>Collection of gut derived symbiotic bacterial strains cultured from healthy donors.</title>
        <authorList>
            <person name="Lin H."/>
            <person name="Littmann E."/>
            <person name="Kohout C."/>
            <person name="Pamer E.G."/>
        </authorList>
    </citation>
    <scope>NUCLEOTIDE SEQUENCE [LARGE SCALE GENOMIC DNA]</scope>
    <source>
        <strain evidence="1 2">DFI.1.165</strain>
    </source>
</reference>
<dbReference type="InterPro" id="IPR043779">
    <property type="entry name" value="DUF5721"/>
</dbReference>
<sequence length="166" mass="19373">MLIFSLDTKKCMNKLLLQSTFDSFLFIEGEITTFNTFHIDGRLKKEFFRQDEEASASVMEREYSLWKDVREYCFSLIKGRRTPLGFKLVFSLSAPNIERLLAQEDIPFTLSDVQGLYLNFKYNGTVLTCTTGTSMHTFTMDKSLEQAWDKMVQKFLTKHEIPYEGI</sequence>
<proteinExistence type="predicted"/>
<protein>
    <submittedName>
        <fullName evidence="1">DUF5721 family protein</fullName>
    </submittedName>
</protein>
<comment type="caution">
    <text evidence="1">The sequence shown here is derived from an EMBL/GenBank/DDBJ whole genome shotgun (WGS) entry which is preliminary data.</text>
</comment>
<name>A0ABS8DDU0_9FIRM</name>
<evidence type="ECO:0000313" key="2">
    <source>
        <dbReference type="Proteomes" id="UP001299546"/>
    </source>
</evidence>
<dbReference type="EMBL" id="JAJCIS010000002">
    <property type="protein sequence ID" value="MCB7386580.1"/>
    <property type="molecule type" value="Genomic_DNA"/>
</dbReference>
<dbReference type="Pfam" id="PF18988">
    <property type="entry name" value="DUF5721"/>
    <property type="match status" value="1"/>
</dbReference>
<gene>
    <name evidence="1" type="ORF">LIZ65_04710</name>
</gene>
<dbReference type="Proteomes" id="UP001299546">
    <property type="component" value="Unassembled WGS sequence"/>
</dbReference>
<accession>A0ABS8DDU0</accession>